<evidence type="ECO:0000313" key="6">
    <source>
        <dbReference type="EMBL" id="CAG9765965.1"/>
    </source>
</evidence>
<protein>
    <recommendedName>
        <fullName evidence="8">Trichohyalin-plectin-homology domain-containing protein</fullName>
    </recommendedName>
</protein>
<feature type="coiled-coil region" evidence="4">
    <location>
        <begin position="361"/>
        <end position="440"/>
    </location>
</feature>
<dbReference type="AlphaFoldDB" id="A0A9N9MM85"/>
<evidence type="ECO:0000256" key="5">
    <source>
        <dbReference type="SAM" id="MobiDB-lite"/>
    </source>
</evidence>
<evidence type="ECO:0000256" key="1">
    <source>
        <dbReference type="ARBA" id="ARBA00004138"/>
    </source>
</evidence>
<keyword evidence="4" id="KW-0175">Coiled coil</keyword>
<keyword evidence="3" id="KW-0966">Cell projection</keyword>
<name>A0A9N9MM85_9CUCU</name>
<keyword evidence="7" id="KW-1185">Reference proteome</keyword>
<evidence type="ECO:0000256" key="4">
    <source>
        <dbReference type="SAM" id="Coils"/>
    </source>
</evidence>
<dbReference type="PANTHER" id="PTHR31183">
    <property type="entry name" value="TRICHOPLEIN KERATIN FILAMENT-BINDING PROTEIN FAMILY MEMBER"/>
    <property type="match status" value="1"/>
</dbReference>
<evidence type="ECO:0000256" key="2">
    <source>
        <dbReference type="ARBA" id="ARBA00023069"/>
    </source>
</evidence>
<feature type="coiled-coil region" evidence="4">
    <location>
        <begin position="142"/>
        <end position="175"/>
    </location>
</feature>
<evidence type="ECO:0000256" key="3">
    <source>
        <dbReference type="ARBA" id="ARBA00023273"/>
    </source>
</evidence>
<sequence>MFGGDLVPPARCPKITSKGQAQDILAPGLLPGSYGHHGRNPNTDYKTRMFHYQQRKDAFEQLRAEEARKQSKEDATYMKYEKHANKKRFQRCIEDKVQEKWKAYEDSVEARRRKLHEMICKEEREFYYETIDSAQRGADRKMEEMKLRAQMLKANREEERLKIVHQKRIEQYQKRCQELRPKMAQKHLMESKYTQLQQMRENEARREADRELDKMWYHLAVKETEAKKERETQEMLKRREKEKEMTETWDKQVKGRELLQQEINRIAKEDRLEMQKLSDQLRHEQIEALNQKQQQRNHAAQEILHQIEIQKQLQSQRKKEEDALDQAFSTLTQMEIDREKTSMQEETINAKKETAMYRKHLQKLDEERKLEEQKLMELLEEHRKAIEAKQDEAKCKIVEAKRKLQKDVMSERAEQIKYKKQEAEEQLKLKEAENELLRMAYETNGRLQAESDRLEYQAVVQYREDLQRQIEYNNVLRRREKEELERQLAEGLKEEEKYRKIVEQMLSGEIEVGRKHPFRRALERPDCYCPTKNK</sequence>
<reference evidence="6" key="1">
    <citation type="submission" date="2022-01" db="EMBL/GenBank/DDBJ databases">
        <authorList>
            <person name="King R."/>
        </authorList>
    </citation>
    <scope>NUCLEOTIDE SEQUENCE</scope>
</reference>
<dbReference type="EMBL" id="OU892279">
    <property type="protein sequence ID" value="CAG9765965.1"/>
    <property type="molecule type" value="Genomic_DNA"/>
</dbReference>
<feature type="region of interest" description="Disordered" evidence="5">
    <location>
        <begin position="228"/>
        <end position="248"/>
    </location>
</feature>
<dbReference type="GO" id="GO:0005929">
    <property type="term" value="C:cilium"/>
    <property type="evidence" value="ECO:0007669"/>
    <property type="project" value="UniProtKB-SubCell"/>
</dbReference>
<organism evidence="6 7">
    <name type="scientific">Ceutorhynchus assimilis</name>
    <name type="common">cabbage seed weevil</name>
    <dbReference type="NCBI Taxonomy" id="467358"/>
    <lineage>
        <taxon>Eukaryota</taxon>
        <taxon>Metazoa</taxon>
        <taxon>Ecdysozoa</taxon>
        <taxon>Arthropoda</taxon>
        <taxon>Hexapoda</taxon>
        <taxon>Insecta</taxon>
        <taxon>Pterygota</taxon>
        <taxon>Neoptera</taxon>
        <taxon>Endopterygota</taxon>
        <taxon>Coleoptera</taxon>
        <taxon>Polyphaga</taxon>
        <taxon>Cucujiformia</taxon>
        <taxon>Curculionidae</taxon>
        <taxon>Ceutorhynchinae</taxon>
        <taxon>Ceutorhynchus</taxon>
    </lineage>
</organism>
<gene>
    <name evidence="6" type="ORF">CEUTPL_LOCUS6559</name>
</gene>
<dbReference type="InterPro" id="IPR043596">
    <property type="entry name" value="CFAP53/TCHP"/>
</dbReference>
<evidence type="ECO:0008006" key="8">
    <source>
        <dbReference type="Google" id="ProtNLM"/>
    </source>
</evidence>
<comment type="subcellular location">
    <subcellularLocation>
        <location evidence="1">Cell projection</location>
        <location evidence="1">Cilium</location>
    </subcellularLocation>
</comment>
<keyword evidence="2" id="KW-0969">Cilium</keyword>
<dbReference type="PANTHER" id="PTHR31183:SF1">
    <property type="entry name" value="CILIA- AND FLAGELLA-ASSOCIATED PROTEIN 53"/>
    <property type="match status" value="1"/>
</dbReference>
<dbReference type="OrthoDB" id="75950at2759"/>
<accession>A0A9N9MM85</accession>
<dbReference type="Proteomes" id="UP001152799">
    <property type="component" value="Chromosome 3"/>
</dbReference>
<proteinExistence type="predicted"/>
<feature type="coiled-coil region" evidence="4">
    <location>
        <begin position="267"/>
        <end position="310"/>
    </location>
</feature>
<evidence type="ECO:0000313" key="7">
    <source>
        <dbReference type="Proteomes" id="UP001152799"/>
    </source>
</evidence>